<comment type="caution">
    <text evidence="2">The sequence shown here is derived from an EMBL/GenBank/DDBJ whole genome shotgun (WGS) entry which is preliminary data.</text>
</comment>
<dbReference type="EMBL" id="BJNY01000001">
    <property type="protein sequence ID" value="GED04538.1"/>
    <property type="molecule type" value="Genomic_DNA"/>
</dbReference>
<dbReference type="InterPro" id="IPR004843">
    <property type="entry name" value="Calcineurin-like_PHP"/>
</dbReference>
<evidence type="ECO:0000313" key="3">
    <source>
        <dbReference type="Proteomes" id="UP000316612"/>
    </source>
</evidence>
<dbReference type="Proteomes" id="UP000316612">
    <property type="component" value="Unassembled WGS sequence"/>
</dbReference>
<protein>
    <recommendedName>
        <fullName evidence="1">Calcineurin-like phosphoesterase domain-containing protein</fullName>
    </recommendedName>
</protein>
<dbReference type="Gene3D" id="3.60.21.10">
    <property type="match status" value="1"/>
</dbReference>
<evidence type="ECO:0000259" key="1">
    <source>
        <dbReference type="Pfam" id="PF00149"/>
    </source>
</evidence>
<dbReference type="SUPFAM" id="SSF56300">
    <property type="entry name" value="Metallo-dependent phosphatases"/>
    <property type="match status" value="1"/>
</dbReference>
<dbReference type="GO" id="GO:0016787">
    <property type="term" value="F:hydrolase activity"/>
    <property type="evidence" value="ECO:0007669"/>
    <property type="project" value="InterPro"/>
</dbReference>
<proteinExistence type="predicted"/>
<sequence length="400" mass="44563">MSLLEELTKTRQVAEERAIEKATPAGWRPSVRTDDGTATVVSKPYESGVTPDERELLTAHGFDPELWMITGGVRSTSWDVYIPKGAQGEDGEWKDKFYAFRFNAVERPQGRVNVDELLEVLDRVVELPVRQYAHRDGSDRSYVVAFGDLQLGKVDGDGTEGTLRRFNQSVERARAAIADMRVGKLGHVHLVFAGDCVEGFNSQKGTNAWRTELTITEQVRVLRRLMLHAVTQLAPHADRLTVVSVPGNHDRAMPDTHKTRSDDSWAIEALEAVRDALELSGNYNHVECYVPGVDEEAVTLSVGGRTLTHIHGHQTRSQAKLWDWWKGQTFGKHASGDADILIHGHYHHWHSEAKGDRLMIGLPALESESAWWRQTTGETGNPSGLTFTLIDGSIGDINFV</sequence>
<dbReference type="InterPro" id="IPR029052">
    <property type="entry name" value="Metallo-depent_PP-like"/>
</dbReference>
<reference evidence="2 3" key="1">
    <citation type="submission" date="2019-06" db="EMBL/GenBank/DDBJ databases">
        <title>Whole genome shotgun sequence of Glutamicibacter uratoxydans NBRC 15515.</title>
        <authorList>
            <person name="Hosoyama A."/>
            <person name="Uohara A."/>
            <person name="Ohji S."/>
            <person name="Ichikawa N."/>
        </authorList>
    </citation>
    <scope>NUCLEOTIDE SEQUENCE [LARGE SCALE GENOMIC DNA]</scope>
    <source>
        <strain evidence="2 3">NBRC 15515</strain>
    </source>
</reference>
<feature type="domain" description="Calcineurin-like phosphoesterase" evidence="1">
    <location>
        <begin position="143"/>
        <end position="352"/>
    </location>
</feature>
<dbReference type="Pfam" id="PF00149">
    <property type="entry name" value="Metallophos"/>
    <property type="match status" value="1"/>
</dbReference>
<dbReference type="RefSeq" id="WP_141360797.1">
    <property type="nucleotide sequence ID" value="NZ_BAAAJL010000007.1"/>
</dbReference>
<dbReference type="OrthoDB" id="3953473at2"/>
<accession>A0A4Y4DMG1</accession>
<gene>
    <name evidence="2" type="ORF">AUR04nite_00700</name>
</gene>
<keyword evidence="3" id="KW-1185">Reference proteome</keyword>
<evidence type="ECO:0000313" key="2">
    <source>
        <dbReference type="EMBL" id="GED04538.1"/>
    </source>
</evidence>
<name>A0A4Y4DMG1_GLUUR</name>
<dbReference type="AlphaFoldDB" id="A0A4Y4DMG1"/>
<organism evidence="2 3">
    <name type="scientific">Glutamicibacter uratoxydans</name>
    <name type="common">Arthrobacter uratoxydans</name>
    <dbReference type="NCBI Taxonomy" id="43667"/>
    <lineage>
        <taxon>Bacteria</taxon>
        <taxon>Bacillati</taxon>
        <taxon>Actinomycetota</taxon>
        <taxon>Actinomycetes</taxon>
        <taxon>Micrococcales</taxon>
        <taxon>Micrococcaceae</taxon>
        <taxon>Glutamicibacter</taxon>
    </lineage>
</organism>